<dbReference type="Pfam" id="PF13328">
    <property type="entry name" value="HD_4"/>
    <property type="match status" value="1"/>
</dbReference>
<protein>
    <recommendedName>
        <fullName evidence="1">HD/PDEase domain-containing protein</fullName>
    </recommendedName>
</protein>
<dbReference type="InterPro" id="IPR052194">
    <property type="entry name" value="MESH1"/>
</dbReference>
<dbReference type="RefSeq" id="WP_110831856.1">
    <property type="nucleotide sequence ID" value="NZ_BMQG01000017.1"/>
</dbReference>
<dbReference type="GO" id="GO:0008893">
    <property type="term" value="F:guanosine-3',5'-bis(diphosphate) 3'-diphosphatase activity"/>
    <property type="evidence" value="ECO:0007669"/>
    <property type="project" value="TreeGrafter"/>
</dbReference>
<dbReference type="PANTHER" id="PTHR46246:SF1">
    <property type="entry name" value="GUANOSINE-3',5'-BIS(DIPHOSPHATE) 3'-PYROPHOSPHOHYDROLASE MESH1"/>
    <property type="match status" value="1"/>
</dbReference>
<dbReference type="SMART" id="SM00471">
    <property type="entry name" value="HDc"/>
    <property type="match status" value="1"/>
</dbReference>
<evidence type="ECO:0000313" key="3">
    <source>
        <dbReference type="Proteomes" id="UP000600547"/>
    </source>
</evidence>
<comment type="caution">
    <text evidence="2">The sequence shown here is derived from an EMBL/GenBank/DDBJ whole genome shotgun (WGS) entry which is preliminary data.</text>
</comment>
<feature type="domain" description="HD/PDEase" evidence="1">
    <location>
        <begin position="34"/>
        <end position="165"/>
    </location>
</feature>
<gene>
    <name evidence="2" type="ORF">GCM10008956_34250</name>
</gene>
<evidence type="ECO:0000313" key="2">
    <source>
        <dbReference type="EMBL" id="GGM55506.1"/>
    </source>
</evidence>
<dbReference type="EMBL" id="BMQG01000017">
    <property type="protein sequence ID" value="GGM55506.1"/>
    <property type="molecule type" value="Genomic_DNA"/>
</dbReference>
<dbReference type="PANTHER" id="PTHR46246">
    <property type="entry name" value="GUANOSINE-3',5'-BIS(DIPHOSPHATE) 3'-PYROPHOSPHOHYDROLASE MESH1"/>
    <property type="match status" value="1"/>
</dbReference>
<sequence length="254" mass="28245">MSDFPLTDRFLHALERAHRWHAGQYRKVPEGETPTVPYLSHLLGVASVALEFGASEDEAIAALLHDALEDGPENIQTDVARRGEAREDLRRLIRQEFGEQVEQLVPGATEETALVAGKKAPWPERKMAYLRRLIDTEHVEGAASLLVSASDKLHNARAILADVLAFGDSPEGRVAFFDRFNAGQEGTLQYYRLLVWAYRRAPGAQGRPRLQALFAELDRTVAALEQACGVRAEDVVAAAPLRPFVERHLRVTHP</sequence>
<dbReference type="Gene3D" id="1.10.3210.10">
    <property type="entry name" value="Hypothetical protein af1432"/>
    <property type="match status" value="1"/>
</dbReference>
<dbReference type="Proteomes" id="UP000600547">
    <property type="component" value="Unassembled WGS sequence"/>
</dbReference>
<evidence type="ECO:0000259" key="1">
    <source>
        <dbReference type="SMART" id="SM00471"/>
    </source>
</evidence>
<keyword evidence="3" id="KW-1185">Reference proteome</keyword>
<proteinExistence type="predicted"/>
<name>A0A8H9L7N7_9DEIO</name>
<reference evidence="3" key="1">
    <citation type="journal article" date="2019" name="Int. J. Syst. Evol. Microbiol.">
        <title>The Global Catalogue of Microorganisms (GCM) 10K type strain sequencing project: providing services to taxonomists for standard genome sequencing and annotation.</title>
        <authorList>
            <consortium name="The Broad Institute Genomics Platform"/>
            <consortium name="The Broad Institute Genome Sequencing Center for Infectious Disease"/>
            <person name="Wu L."/>
            <person name="Ma J."/>
        </authorList>
    </citation>
    <scope>NUCLEOTIDE SEQUENCE [LARGE SCALE GENOMIC DNA]</scope>
    <source>
        <strain evidence="3">JCM 31047</strain>
    </source>
</reference>
<dbReference type="InterPro" id="IPR003607">
    <property type="entry name" value="HD/PDEase_dom"/>
</dbReference>
<dbReference type="SUPFAM" id="SSF109604">
    <property type="entry name" value="HD-domain/PDEase-like"/>
    <property type="match status" value="1"/>
</dbReference>
<dbReference type="AlphaFoldDB" id="A0A8H9L7N7"/>
<accession>A0A8H9L7N7</accession>
<organism evidence="2 3">
    <name type="scientific">Deinococcus arenae</name>
    <dbReference type="NCBI Taxonomy" id="1452751"/>
    <lineage>
        <taxon>Bacteria</taxon>
        <taxon>Thermotogati</taxon>
        <taxon>Deinococcota</taxon>
        <taxon>Deinococci</taxon>
        <taxon>Deinococcales</taxon>
        <taxon>Deinococcaceae</taxon>
        <taxon>Deinococcus</taxon>
    </lineage>
</organism>